<protein>
    <recommendedName>
        <fullName evidence="4">Transmembrane protein</fullName>
    </recommendedName>
</protein>
<keyword evidence="1" id="KW-0812">Transmembrane</keyword>
<dbReference type="Proteomes" id="UP001215598">
    <property type="component" value="Unassembled WGS sequence"/>
</dbReference>
<feature type="transmembrane region" description="Helical" evidence="1">
    <location>
        <begin position="33"/>
        <end position="52"/>
    </location>
</feature>
<keyword evidence="3" id="KW-1185">Reference proteome</keyword>
<evidence type="ECO:0000313" key="2">
    <source>
        <dbReference type="EMBL" id="KAJ7721793.1"/>
    </source>
</evidence>
<gene>
    <name evidence="2" type="ORF">B0H16DRAFT_363106</name>
</gene>
<keyword evidence="1" id="KW-1133">Transmembrane helix</keyword>
<evidence type="ECO:0008006" key="4">
    <source>
        <dbReference type="Google" id="ProtNLM"/>
    </source>
</evidence>
<keyword evidence="1" id="KW-0472">Membrane</keyword>
<dbReference type="EMBL" id="JARKIB010000226">
    <property type="protein sequence ID" value="KAJ7721793.1"/>
    <property type="molecule type" value="Genomic_DNA"/>
</dbReference>
<accession>A0AAD7MKV1</accession>
<dbReference type="AlphaFoldDB" id="A0AAD7MKV1"/>
<comment type="caution">
    <text evidence="2">The sequence shown here is derived from an EMBL/GenBank/DDBJ whole genome shotgun (WGS) entry which is preliminary data.</text>
</comment>
<reference evidence="2" key="1">
    <citation type="submission" date="2023-03" db="EMBL/GenBank/DDBJ databases">
        <title>Massive genome expansion in bonnet fungi (Mycena s.s.) driven by repeated elements and novel gene families across ecological guilds.</title>
        <authorList>
            <consortium name="Lawrence Berkeley National Laboratory"/>
            <person name="Harder C.B."/>
            <person name="Miyauchi S."/>
            <person name="Viragh M."/>
            <person name="Kuo A."/>
            <person name="Thoen E."/>
            <person name="Andreopoulos B."/>
            <person name="Lu D."/>
            <person name="Skrede I."/>
            <person name="Drula E."/>
            <person name="Henrissat B."/>
            <person name="Morin E."/>
            <person name="Kohler A."/>
            <person name="Barry K."/>
            <person name="LaButti K."/>
            <person name="Morin E."/>
            <person name="Salamov A."/>
            <person name="Lipzen A."/>
            <person name="Mereny Z."/>
            <person name="Hegedus B."/>
            <person name="Baldrian P."/>
            <person name="Stursova M."/>
            <person name="Weitz H."/>
            <person name="Taylor A."/>
            <person name="Grigoriev I.V."/>
            <person name="Nagy L.G."/>
            <person name="Martin F."/>
            <person name="Kauserud H."/>
        </authorList>
    </citation>
    <scope>NUCLEOTIDE SEQUENCE</scope>
    <source>
        <strain evidence="2">CBHHK182m</strain>
    </source>
</reference>
<evidence type="ECO:0000256" key="1">
    <source>
        <dbReference type="SAM" id="Phobius"/>
    </source>
</evidence>
<proteinExistence type="predicted"/>
<name>A0AAD7MKV1_9AGAR</name>
<evidence type="ECO:0000313" key="3">
    <source>
        <dbReference type="Proteomes" id="UP001215598"/>
    </source>
</evidence>
<sequence>MIVGKRVGTALIGGCFRFNRDDGACSFFASLHYSLHFIIISVLLPFCVHFFGDLRGSGFRLRWRGRSLPQAFPRSEESPPFSIRRSPYPVRRSARSSACLPSRCMCPNALQRNCHLPLRETLTIQPRSFYSSGSTRPRACARSPCWDLHAPHRRLCMLLLPVPRTSGSPSRSGLKVRHSVACIRSMRKGQSVSVSVLEAGGAYLLCLHSPRHSLFLLIFFRSAAPLRIPFFFWRGRRRPGIFFFSSRRLCCAARCVCAGLR</sequence>
<organism evidence="2 3">
    <name type="scientific">Mycena metata</name>
    <dbReference type="NCBI Taxonomy" id="1033252"/>
    <lineage>
        <taxon>Eukaryota</taxon>
        <taxon>Fungi</taxon>
        <taxon>Dikarya</taxon>
        <taxon>Basidiomycota</taxon>
        <taxon>Agaricomycotina</taxon>
        <taxon>Agaricomycetes</taxon>
        <taxon>Agaricomycetidae</taxon>
        <taxon>Agaricales</taxon>
        <taxon>Marasmiineae</taxon>
        <taxon>Mycenaceae</taxon>
        <taxon>Mycena</taxon>
    </lineage>
</organism>